<evidence type="ECO:0000256" key="3">
    <source>
        <dbReference type="ARBA" id="ARBA00012552"/>
    </source>
</evidence>
<evidence type="ECO:0000256" key="9">
    <source>
        <dbReference type="ARBA" id="ARBA00022801"/>
    </source>
</evidence>
<evidence type="ECO:0000256" key="7">
    <source>
        <dbReference type="ARBA" id="ARBA00022741"/>
    </source>
</evidence>
<keyword evidence="12" id="KW-0744">Spermatogenesis</keyword>
<proteinExistence type="inferred from homology"/>
<dbReference type="PANTHER" id="PTHR18934">
    <property type="entry name" value="ATP-DEPENDENT RNA HELICASE"/>
    <property type="match status" value="1"/>
</dbReference>
<dbReference type="GO" id="GO:0003724">
    <property type="term" value="F:RNA helicase activity"/>
    <property type="evidence" value="ECO:0007669"/>
    <property type="project" value="UniProtKB-EC"/>
</dbReference>
<evidence type="ECO:0000313" key="19">
    <source>
        <dbReference type="EMBL" id="CAG5108880.1"/>
    </source>
</evidence>
<dbReference type="Gene3D" id="2.30.30.140">
    <property type="match status" value="1"/>
</dbReference>
<keyword evidence="10 19" id="KW-0347">Helicase</keyword>
<comment type="caution">
    <text evidence="19">The sequence shown here is derived from an EMBL/GenBank/DDBJ whole genome shotgun (WGS) entry which is preliminary data.</text>
</comment>
<reference evidence="19" key="1">
    <citation type="submission" date="2021-04" db="EMBL/GenBank/DDBJ databases">
        <authorList>
            <person name="Chebbi M.A.C M."/>
        </authorList>
    </citation>
    <scope>NUCLEOTIDE SEQUENCE</scope>
</reference>
<keyword evidence="7" id="KW-0547">Nucleotide-binding</keyword>
<evidence type="ECO:0000256" key="8">
    <source>
        <dbReference type="ARBA" id="ARBA00022782"/>
    </source>
</evidence>
<dbReference type="PROSITE" id="PS51194">
    <property type="entry name" value="HELICASE_CTER"/>
    <property type="match status" value="1"/>
</dbReference>
<keyword evidence="11" id="KW-0067">ATP-binding</keyword>
<evidence type="ECO:0000259" key="16">
    <source>
        <dbReference type="PROSITE" id="PS50304"/>
    </source>
</evidence>
<dbReference type="InterPro" id="IPR027417">
    <property type="entry name" value="P-loop_NTPase"/>
</dbReference>
<evidence type="ECO:0000313" key="20">
    <source>
        <dbReference type="Proteomes" id="UP000786811"/>
    </source>
</evidence>
<keyword evidence="9" id="KW-0378">Hydrolase</keyword>
<evidence type="ECO:0000256" key="6">
    <source>
        <dbReference type="ARBA" id="ARBA00022490"/>
    </source>
</evidence>
<dbReference type="Pfam" id="PF00271">
    <property type="entry name" value="Helicase_C"/>
    <property type="match status" value="1"/>
</dbReference>
<dbReference type="CDD" id="cd18791">
    <property type="entry name" value="SF2_C_RHA"/>
    <property type="match status" value="1"/>
</dbReference>
<dbReference type="GO" id="GO:0051321">
    <property type="term" value="P:meiotic cell cycle"/>
    <property type="evidence" value="ECO:0007669"/>
    <property type="project" value="UniProtKB-KW"/>
</dbReference>
<dbReference type="SMART" id="SM00847">
    <property type="entry name" value="HA2"/>
    <property type="match status" value="1"/>
</dbReference>
<organism evidence="19 20">
    <name type="scientific">Cotesia congregata</name>
    <name type="common">Parasitoid wasp</name>
    <name type="synonym">Apanteles congregatus</name>
    <dbReference type="NCBI Taxonomy" id="51543"/>
    <lineage>
        <taxon>Eukaryota</taxon>
        <taxon>Metazoa</taxon>
        <taxon>Ecdysozoa</taxon>
        <taxon>Arthropoda</taxon>
        <taxon>Hexapoda</taxon>
        <taxon>Insecta</taxon>
        <taxon>Pterygota</taxon>
        <taxon>Neoptera</taxon>
        <taxon>Endopterygota</taxon>
        <taxon>Hymenoptera</taxon>
        <taxon>Apocrita</taxon>
        <taxon>Ichneumonoidea</taxon>
        <taxon>Braconidae</taxon>
        <taxon>Microgastrinae</taxon>
        <taxon>Cotesia</taxon>
    </lineage>
</organism>
<gene>
    <name evidence="19" type="ORF">HICCMSTLAB_LOCUS13516</name>
</gene>
<dbReference type="OrthoDB" id="66977at2759"/>
<evidence type="ECO:0000256" key="13">
    <source>
        <dbReference type="ARBA" id="ARBA00023158"/>
    </source>
</evidence>
<feature type="domain" description="Tudor" evidence="16">
    <location>
        <begin position="940"/>
        <end position="1006"/>
    </location>
</feature>
<dbReference type="InterPro" id="IPR002999">
    <property type="entry name" value="Tudor"/>
</dbReference>
<comment type="subcellular location">
    <subcellularLocation>
        <location evidence="1">Cytoplasm</location>
    </subcellularLocation>
</comment>
<dbReference type="Pfam" id="PF21010">
    <property type="entry name" value="HA2_C"/>
    <property type="match status" value="1"/>
</dbReference>
<evidence type="ECO:0000256" key="1">
    <source>
        <dbReference type="ARBA" id="ARBA00004496"/>
    </source>
</evidence>
<evidence type="ECO:0000259" key="18">
    <source>
        <dbReference type="PROSITE" id="PS51194"/>
    </source>
</evidence>
<evidence type="ECO:0000256" key="10">
    <source>
        <dbReference type="ARBA" id="ARBA00022806"/>
    </source>
</evidence>
<feature type="domain" description="Helicase ATP-binding" evidence="17">
    <location>
        <begin position="128"/>
        <end position="285"/>
    </location>
</feature>
<dbReference type="InterPro" id="IPR035437">
    <property type="entry name" value="SNase_OB-fold_sf"/>
</dbReference>
<keyword evidence="8" id="KW-0221">Differentiation</keyword>
<dbReference type="SMART" id="SM00333">
    <property type="entry name" value="TUDOR"/>
    <property type="match status" value="1"/>
</dbReference>
<keyword evidence="5" id="KW-0217">Developmental protein</keyword>
<accession>A0A8J2HQT6</accession>
<dbReference type="Gene3D" id="1.20.120.1080">
    <property type="match status" value="1"/>
</dbReference>
<dbReference type="PANTHER" id="PTHR18934:SF113">
    <property type="entry name" value="ATP-DEPENDENT RNA HELICASE TDRD9"/>
    <property type="match status" value="1"/>
</dbReference>
<dbReference type="GO" id="GO:0031047">
    <property type="term" value="P:regulatory ncRNA-mediated gene silencing"/>
    <property type="evidence" value="ECO:0007669"/>
    <property type="project" value="UniProtKB-KW"/>
</dbReference>
<dbReference type="GO" id="GO:0007283">
    <property type="term" value="P:spermatogenesis"/>
    <property type="evidence" value="ECO:0007669"/>
    <property type="project" value="UniProtKB-KW"/>
</dbReference>
<dbReference type="InterPro" id="IPR001650">
    <property type="entry name" value="Helicase_C-like"/>
</dbReference>
<keyword evidence="14" id="KW-0469">Meiosis</keyword>
<sequence length="1436" mass="163688">MEYPLDFFNHQKPIPPMNLHRSARKRTPMTSNLADCSLSGGSMQSLAVTIASGTDYADEYIQKEQDQMFEASKYFRPEENTFDQMSIGTEQPLDEEKAQELSRLYKTYNLTYTPKANLAIKTIQEKIVAAVAAEPVIIIQGPTGCGKTTQVPQFIMDYCFKRHLPCNIIVTQPRRIAALSIAKRVSEEREWPVGSIVGYKVGLSHNVSQDTRLTYCTTGVLLQRLIATKTLTDFTHIIIDEIHERDQDMDFLLLVVRKLLFLNSHNVKIILMSATFDVKKFSDYFASYVGRTLTPAIILDVEKRNFFQVRNFYIDELQSLRPIPDVVLSEPRVTKDMIEFACRLMGIMDEVDRKSKAESLNKNESRRPGVLVFLPGIHEIEEMHSFMKHDRFSEFKWDIVVLHSSITTEEQQRVFTLPPRGFRRVILSTNIAESSITVPDVKFVVDFCLTKQLTTDPNTNFQCLELTWASKSNCEQRAGRTGRVMDGRVYRLVPKEFYKKLPTENPPEIVKAPLEQVVLRSKIIDLGPPKAILALALDPPDLSNLQRTILLLKESGGLISFDGDEDLDGELTDLGRIMASLPIDIHIGKMIVLGHMFSVLREAIIIGASMAVKNMFSSPFQLKLKSYDAKLMWSQYTNSDAISFLHAYNVWMREKSSGRIKTDKEEKEWARTSCLQIRVLREIDATVKDITQRLAKIGIKETYGSGKVDLDGEQRYFVLKIVIAGGFYPHYFITHSPHDETSKMKLIGGLDPLKTVYLQGWPFDQPPLLYAKRFQHVFENCSSYSPESIKVNFDNSNRIYVTFTKVERDESEDVNKRLEQIPLPVYRAIKMRSVGPQIEIPVLKPEDSIALTEKLNIPKQKPMDIYSNDQEVTELPSSGVRPVLPKLDETDLVISVCRFVDPGHFWAHNKSTRTVQHCQFIKTYIKEIDPEHKLNAPTSPPVIGSIVLAPWMSKTKEVSYCRAEVQSVTMVSKQNKFVQVFFVDYGFNQRIALGDLRLLPNENQITELPALAFECVLSNIQPSAMNNLTGGWSKQAIQNFRDLLKTSIEQRGKVYSVVNSVVSMSLTCITQKGDTIDVGNYLIKKGLAEHQEENFLSKSNHEIRQQVKELTMDVKNHYERLQYNQNSIVEDYPEPPPKEKCTNSVKMRGPFSPLEVEISSLTNAGSGRKVVVSDSSVNSVIMDDNPVNPHQRLLIAGSINESAVTHNLTLYNTTLMPSIPGLLPLLCLIFAPQIELRSNSFGTQYIGVLCGLGYHEKSQHSIFPEHDMPIPFDVEITMTDLQLINQLRHLMSQGIFIDEGNQEPAETILTCQRRINEILFKIINQKRKPVKSEVDLCRSVWCRYNKELFLKPGPFADSKQGIFKLHWALELQEKNEFKESMIEHLTELKKIASMSYRDYLGEPIECKLCKLKVYGVSNLRLHISSDEHYVRENSLK</sequence>
<dbReference type="GO" id="GO:0030154">
    <property type="term" value="P:cell differentiation"/>
    <property type="evidence" value="ECO:0007669"/>
    <property type="project" value="UniProtKB-KW"/>
</dbReference>
<dbReference type="SUPFAM" id="SSF63748">
    <property type="entry name" value="Tudor/PWWP/MBT"/>
    <property type="match status" value="1"/>
</dbReference>
<dbReference type="GO" id="GO:0003723">
    <property type="term" value="F:RNA binding"/>
    <property type="evidence" value="ECO:0007669"/>
    <property type="project" value="TreeGrafter"/>
</dbReference>
<evidence type="ECO:0000256" key="4">
    <source>
        <dbReference type="ARBA" id="ARBA00013352"/>
    </source>
</evidence>
<evidence type="ECO:0000256" key="5">
    <source>
        <dbReference type="ARBA" id="ARBA00022473"/>
    </source>
</evidence>
<dbReference type="Pfam" id="PF00567">
    <property type="entry name" value="TUDOR"/>
    <property type="match status" value="1"/>
</dbReference>
<dbReference type="SUPFAM" id="SSF52540">
    <property type="entry name" value="P-loop containing nucleoside triphosphate hydrolases"/>
    <property type="match status" value="1"/>
</dbReference>
<dbReference type="InterPro" id="IPR014001">
    <property type="entry name" value="Helicase_ATP-bd"/>
</dbReference>
<dbReference type="GO" id="GO:0016787">
    <property type="term" value="F:hydrolase activity"/>
    <property type="evidence" value="ECO:0007669"/>
    <property type="project" value="UniProtKB-KW"/>
</dbReference>
<dbReference type="Gene3D" id="3.40.50.300">
    <property type="entry name" value="P-loop containing nucleotide triphosphate hydrolases"/>
    <property type="match status" value="2"/>
</dbReference>
<evidence type="ECO:0000256" key="14">
    <source>
        <dbReference type="ARBA" id="ARBA00023254"/>
    </source>
</evidence>
<evidence type="ECO:0000259" key="17">
    <source>
        <dbReference type="PROSITE" id="PS51192"/>
    </source>
</evidence>
<evidence type="ECO:0000256" key="12">
    <source>
        <dbReference type="ARBA" id="ARBA00022871"/>
    </source>
</evidence>
<keyword evidence="6" id="KW-0963">Cytoplasm</keyword>
<dbReference type="PROSITE" id="PS51192">
    <property type="entry name" value="HELICASE_ATP_BIND_1"/>
    <property type="match status" value="1"/>
</dbReference>
<keyword evidence="13" id="KW-0943">RNA-mediated gene silencing</keyword>
<dbReference type="InterPro" id="IPR011545">
    <property type="entry name" value="DEAD/DEAH_box_helicase_dom"/>
</dbReference>
<feature type="domain" description="Helicase C-terminal" evidence="18">
    <location>
        <begin position="356"/>
        <end position="525"/>
    </location>
</feature>
<evidence type="ECO:0000256" key="2">
    <source>
        <dbReference type="ARBA" id="ARBA00008792"/>
    </source>
</evidence>
<dbReference type="SMART" id="SM00490">
    <property type="entry name" value="HELICc"/>
    <property type="match status" value="1"/>
</dbReference>
<dbReference type="PROSITE" id="PS50304">
    <property type="entry name" value="TUDOR"/>
    <property type="match status" value="1"/>
</dbReference>
<protein>
    <recommendedName>
        <fullName evidence="4">Probable ATP-dependent RNA helicase spindle-E</fullName>
        <ecNumber evidence="3">3.6.4.13</ecNumber>
    </recommendedName>
</protein>
<keyword evidence="20" id="KW-1185">Reference proteome</keyword>
<dbReference type="InterPro" id="IPR007502">
    <property type="entry name" value="Helicase-assoc_dom"/>
</dbReference>
<dbReference type="Proteomes" id="UP000786811">
    <property type="component" value="Unassembled WGS sequence"/>
</dbReference>
<comment type="similarity">
    <text evidence="2">Belongs to the DEAD box helicase family. DEAH subfamily.</text>
</comment>
<name>A0A8J2HQT6_COTCN</name>
<comment type="catalytic activity">
    <reaction evidence="15">
        <text>ATP + H2O = ADP + phosphate + H(+)</text>
        <dbReference type="Rhea" id="RHEA:13065"/>
        <dbReference type="ChEBI" id="CHEBI:15377"/>
        <dbReference type="ChEBI" id="CHEBI:15378"/>
        <dbReference type="ChEBI" id="CHEBI:30616"/>
        <dbReference type="ChEBI" id="CHEBI:43474"/>
        <dbReference type="ChEBI" id="CHEBI:456216"/>
        <dbReference type="EC" id="3.6.4.13"/>
    </reaction>
</comment>
<evidence type="ECO:0000256" key="15">
    <source>
        <dbReference type="ARBA" id="ARBA00047984"/>
    </source>
</evidence>
<dbReference type="GO" id="GO:0005524">
    <property type="term" value="F:ATP binding"/>
    <property type="evidence" value="ECO:0007669"/>
    <property type="project" value="UniProtKB-KW"/>
</dbReference>
<dbReference type="EMBL" id="CAJNRD030001124">
    <property type="protein sequence ID" value="CAG5108880.1"/>
    <property type="molecule type" value="Genomic_DNA"/>
</dbReference>
<evidence type="ECO:0000256" key="11">
    <source>
        <dbReference type="ARBA" id="ARBA00022840"/>
    </source>
</evidence>
<dbReference type="SMART" id="SM00487">
    <property type="entry name" value="DEXDc"/>
    <property type="match status" value="1"/>
</dbReference>
<dbReference type="Gene3D" id="2.40.50.90">
    <property type="match status" value="1"/>
</dbReference>
<dbReference type="GO" id="GO:0005737">
    <property type="term" value="C:cytoplasm"/>
    <property type="evidence" value="ECO:0007669"/>
    <property type="project" value="UniProtKB-SubCell"/>
</dbReference>
<dbReference type="Pfam" id="PF00270">
    <property type="entry name" value="DEAD"/>
    <property type="match status" value="1"/>
</dbReference>
<dbReference type="EC" id="3.6.4.13" evidence="3"/>